<keyword evidence="1" id="KW-0472">Membrane</keyword>
<feature type="transmembrane region" description="Helical" evidence="1">
    <location>
        <begin position="240"/>
        <end position="261"/>
    </location>
</feature>
<evidence type="ECO:0000256" key="1">
    <source>
        <dbReference type="SAM" id="Phobius"/>
    </source>
</evidence>
<accession>A0A9D0ZDL7</accession>
<dbReference type="Proteomes" id="UP000824262">
    <property type="component" value="Unassembled WGS sequence"/>
</dbReference>
<reference evidence="2" key="1">
    <citation type="submission" date="2020-10" db="EMBL/GenBank/DDBJ databases">
        <authorList>
            <person name="Gilroy R."/>
        </authorList>
    </citation>
    <scope>NUCLEOTIDE SEQUENCE</scope>
    <source>
        <strain evidence="2">ChiBcolR7-354</strain>
    </source>
</reference>
<feature type="transmembrane region" description="Helical" evidence="1">
    <location>
        <begin position="98"/>
        <end position="125"/>
    </location>
</feature>
<proteinExistence type="predicted"/>
<feature type="transmembrane region" description="Helical" evidence="1">
    <location>
        <begin position="12"/>
        <end position="33"/>
    </location>
</feature>
<comment type="caution">
    <text evidence="2">The sequence shown here is derived from an EMBL/GenBank/DDBJ whole genome shotgun (WGS) entry which is preliminary data.</text>
</comment>
<keyword evidence="1" id="KW-0812">Transmembrane</keyword>
<evidence type="ECO:0000313" key="3">
    <source>
        <dbReference type="Proteomes" id="UP000824262"/>
    </source>
</evidence>
<evidence type="ECO:0000313" key="2">
    <source>
        <dbReference type="EMBL" id="HIQ78339.1"/>
    </source>
</evidence>
<dbReference type="EMBL" id="DVGA01000038">
    <property type="protein sequence ID" value="HIQ78339.1"/>
    <property type="molecule type" value="Genomic_DNA"/>
</dbReference>
<feature type="transmembrane region" description="Helical" evidence="1">
    <location>
        <begin position="45"/>
        <end position="77"/>
    </location>
</feature>
<protein>
    <submittedName>
        <fullName evidence="2">Uncharacterized protein</fullName>
    </submittedName>
</protein>
<gene>
    <name evidence="2" type="ORF">IAB77_03675</name>
</gene>
<dbReference type="AlphaFoldDB" id="A0A9D0ZDL7"/>
<feature type="transmembrane region" description="Helical" evidence="1">
    <location>
        <begin position="194"/>
        <end position="220"/>
    </location>
</feature>
<feature type="transmembrane region" description="Helical" evidence="1">
    <location>
        <begin position="157"/>
        <end position="182"/>
    </location>
</feature>
<reference evidence="2" key="2">
    <citation type="journal article" date="2021" name="PeerJ">
        <title>Extensive microbial diversity within the chicken gut microbiome revealed by metagenomics and culture.</title>
        <authorList>
            <person name="Gilroy R."/>
            <person name="Ravi A."/>
            <person name="Getino M."/>
            <person name="Pursley I."/>
            <person name="Horton D.L."/>
            <person name="Alikhan N.F."/>
            <person name="Baker D."/>
            <person name="Gharbi K."/>
            <person name="Hall N."/>
            <person name="Watson M."/>
            <person name="Adriaenssens E.M."/>
            <person name="Foster-Nyarko E."/>
            <person name="Jarju S."/>
            <person name="Secka A."/>
            <person name="Antonio M."/>
            <person name="Oren A."/>
            <person name="Chaudhuri R.R."/>
            <person name="La Ragione R."/>
            <person name="Hildebrand F."/>
            <person name="Pallen M.J."/>
        </authorList>
    </citation>
    <scope>NUCLEOTIDE SEQUENCE</scope>
    <source>
        <strain evidence="2">ChiBcolR7-354</strain>
    </source>
</reference>
<organism evidence="2 3">
    <name type="scientific">Candidatus Scatomorpha intestinavium</name>
    <dbReference type="NCBI Taxonomy" id="2840922"/>
    <lineage>
        <taxon>Bacteria</taxon>
        <taxon>Bacillati</taxon>
        <taxon>Bacillota</taxon>
        <taxon>Clostridia</taxon>
        <taxon>Eubacteriales</taxon>
        <taxon>Candidatus Scatomorpha</taxon>
    </lineage>
</organism>
<name>A0A9D0ZDL7_9FIRM</name>
<keyword evidence="1" id="KW-1133">Transmembrane helix</keyword>
<sequence length="274" mass="30060">MLRKLLKYEFRATARLMLPLLIALLAVSGILNICVRVSNATESNVIAFVTGMLTFLYVMAILAIGVVVLVAIVYRFYKNLLTDEGYLMFTLPASVHSLVWAKLITAIVWLVAAFIDIVLSLLVLAAPFDIRVGLDITVVIGEMFNDLAAAGIGWYEVVAFCLELLLIVVLGLAGSCLVFYTSMSLGYSFSNHKALLSVAFYFAIGFVTQIVVVMLLIGLGTTAGSVEFTFEYTLRNALNLGHLTLLGICLAELLYDGILYFGTTFMLKRRLNLP</sequence>